<comment type="caution">
    <text evidence="1">The sequence shown here is derived from an EMBL/GenBank/DDBJ whole genome shotgun (WGS) entry which is preliminary data.</text>
</comment>
<evidence type="ECO:0008006" key="3">
    <source>
        <dbReference type="Google" id="ProtNLM"/>
    </source>
</evidence>
<keyword evidence="2" id="KW-1185">Reference proteome</keyword>
<reference evidence="1 2" key="1">
    <citation type="journal article" date="2022" name="Allergy">
        <title>Genome assembly and annotation of Periplaneta americana reveal a comprehensive cockroach allergen profile.</title>
        <authorList>
            <person name="Wang L."/>
            <person name="Xiong Q."/>
            <person name="Saelim N."/>
            <person name="Wang L."/>
            <person name="Nong W."/>
            <person name="Wan A.T."/>
            <person name="Shi M."/>
            <person name="Liu X."/>
            <person name="Cao Q."/>
            <person name="Hui J.H.L."/>
            <person name="Sookrung N."/>
            <person name="Leung T.F."/>
            <person name="Tungtrongchitr A."/>
            <person name="Tsui S.K.W."/>
        </authorList>
    </citation>
    <scope>NUCLEOTIDE SEQUENCE [LARGE SCALE GENOMIC DNA]</scope>
    <source>
        <strain evidence="1">PWHHKU_190912</strain>
    </source>
</reference>
<evidence type="ECO:0000313" key="2">
    <source>
        <dbReference type="Proteomes" id="UP001148838"/>
    </source>
</evidence>
<protein>
    <recommendedName>
        <fullName evidence="3">Per a allergen</fullName>
    </recommendedName>
</protein>
<accession>A0ABQ8S0Z0</accession>
<proteinExistence type="predicted"/>
<sequence length="210" mass="23697">MRLTGFLEFGKDAATLPPREFDESLSILLNKGCDWLLTGEYKISVTVFQPMTTQVTTVQPMTGQLCTVIKPQVSIILGYAIERELAKSHGGCRRRCSANDKSALYRYKTASIDYSRICNRKTISEKSRRLEIQYCRRRSMTFGLGKKSILSRQRTSHNSVLYLVNTFGATGVAQAVARLPADPKLRFGLRSIPAWADYQGDCFPRVFPEL</sequence>
<name>A0ABQ8S0Z0_PERAM</name>
<gene>
    <name evidence="1" type="ORF">ANN_25307</name>
</gene>
<organism evidence="1 2">
    <name type="scientific">Periplaneta americana</name>
    <name type="common">American cockroach</name>
    <name type="synonym">Blatta americana</name>
    <dbReference type="NCBI Taxonomy" id="6978"/>
    <lineage>
        <taxon>Eukaryota</taxon>
        <taxon>Metazoa</taxon>
        <taxon>Ecdysozoa</taxon>
        <taxon>Arthropoda</taxon>
        <taxon>Hexapoda</taxon>
        <taxon>Insecta</taxon>
        <taxon>Pterygota</taxon>
        <taxon>Neoptera</taxon>
        <taxon>Polyneoptera</taxon>
        <taxon>Dictyoptera</taxon>
        <taxon>Blattodea</taxon>
        <taxon>Blattoidea</taxon>
        <taxon>Blattidae</taxon>
        <taxon>Blattinae</taxon>
        <taxon>Periplaneta</taxon>
    </lineage>
</organism>
<dbReference type="EMBL" id="JAJSOF020000038">
    <property type="protein sequence ID" value="KAJ4427659.1"/>
    <property type="molecule type" value="Genomic_DNA"/>
</dbReference>
<dbReference type="Proteomes" id="UP001148838">
    <property type="component" value="Unassembled WGS sequence"/>
</dbReference>
<evidence type="ECO:0000313" key="1">
    <source>
        <dbReference type="EMBL" id="KAJ4427659.1"/>
    </source>
</evidence>